<dbReference type="EC" id="1.8.4.11" evidence="4"/>
<dbReference type="PANTHER" id="PTHR43774">
    <property type="entry name" value="PEPTIDE METHIONINE SULFOXIDE REDUCTASE"/>
    <property type="match status" value="1"/>
</dbReference>
<evidence type="ECO:0000256" key="3">
    <source>
        <dbReference type="ARBA" id="ARBA00048782"/>
    </source>
</evidence>
<dbReference type="EMBL" id="CP021330">
    <property type="protein sequence ID" value="AVX04014.1"/>
    <property type="molecule type" value="Genomic_DNA"/>
</dbReference>
<dbReference type="InterPro" id="IPR002569">
    <property type="entry name" value="Met_Sox_Rdtase_MsrA_dom"/>
</dbReference>
<dbReference type="Pfam" id="PF01625">
    <property type="entry name" value="PMSR"/>
    <property type="match status" value="1"/>
</dbReference>
<dbReference type="Gene3D" id="3.30.1060.10">
    <property type="entry name" value="Peptide methionine sulphoxide reductase MsrA"/>
    <property type="match status" value="1"/>
</dbReference>
<sequence length="200" mass="22504">MRAFIYIALASLMSVGAAQAVEERATFAGGCFWCVEADYEKVEGVTEAISGYTGGTVEDPTYEQVTAGGTGHYEVVEVVFDNDVVSYRELVDIFWRTVDPVDVGGQFCDRGNSYRTAVFTRTADQEAAARASKEQAEAALGQRILTPIIEDDRFYKAEEYHQDYYTKNPIRYNFYRLTCGRDKRVKELWGDQAYQGIDAK</sequence>
<dbReference type="STRING" id="1122213.GCA_000423365_01310"/>
<proteinExistence type="inferred from homology"/>
<comment type="similarity">
    <text evidence="4">Belongs to the MsrA Met sulfoxide reductase family.</text>
</comment>
<keyword evidence="8" id="KW-1185">Reference proteome</keyword>
<evidence type="ECO:0000256" key="5">
    <source>
        <dbReference type="SAM" id="SignalP"/>
    </source>
</evidence>
<evidence type="ECO:0000259" key="6">
    <source>
        <dbReference type="Pfam" id="PF01625"/>
    </source>
</evidence>
<evidence type="ECO:0000313" key="8">
    <source>
        <dbReference type="Proteomes" id="UP000258927"/>
    </source>
</evidence>
<keyword evidence="5" id="KW-0732">Signal</keyword>
<dbReference type="Proteomes" id="UP000258927">
    <property type="component" value="Chromosome"/>
</dbReference>
<dbReference type="InterPro" id="IPR036509">
    <property type="entry name" value="Met_Sox_Rdtase_MsrA_sf"/>
</dbReference>
<organism evidence="7 8">
    <name type="scientific">Maritalea myrionectae</name>
    <dbReference type="NCBI Taxonomy" id="454601"/>
    <lineage>
        <taxon>Bacteria</taxon>
        <taxon>Pseudomonadati</taxon>
        <taxon>Pseudomonadota</taxon>
        <taxon>Alphaproteobacteria</taxon>
        <taxon>Hyphomicrobiales</taxon>
        <taxon>Devosiaceae</taxon>
        <taxon>Maritalea</taxon>
    </lineage>
</organism>
<feature type="active site" evidence="4">
    <location>
        <position position="31"/>
    </location>
</feature>
<evidence type="ECO:0000256" key="4">
    <source>
        <dbReference type="HAMAP-Rule" id="MF_01401"/>
    </source>
</evidence>
<dbReference type="SUPFAM" id="SSF55068">
    <property type="entry name" value="Peptide methionine sulfoxide reductase"/>
    <property type="match status" value="1"/>
</dbReference>
<protein>
    <recommendedName>
        <fullName evidence="4">Peptide methionine sulfoxide reductase MsrA</fullName>
        <shortName evidence="4">Protein-methionine-S-oxide reductase</shortName>
        <ecNumber evidence="4">1.8.4.11</ecNumber>
    </recommendedName>
    <alternativeName>
        <fullName evidence="4">Peptide-methionine (S)-S-oxide reductase</fullName>
        <shortName evidence="4">Peptide Met(O) reductase</shortName>
    </alternativeName>
</protein>
<accession>A0A2R4MDL3</accession>
<dbReference type="GO" id="GO:0033744">
    <property type="term" value="F:L-methionine:thioredoxin-disulfide S-oxidoreductase activity"/>
    <property type="evidence" value="ECO:0007669"/>
    <property type="project" value="RHEA"/>
</dbReference>
<dbReference type="NCBIfam" id="TIGR00401">
    <property type="entry name" value="msrA"/>
    <property type="match status" value="1"/>
</dbReference>
<gene>
    <name evidence="4" type="primary">msrA</name>
    <name evidence="7" type="ORF">MXMO3_01484</name>
</gene>
<evidence type="ECO:0000313" key="7">
    <source>
        <dbReference type="EMBL" id="AVX04014.1"/>
    </source>
</evidence>
<keyword evidence="1 4" id="KW-0560">Oxidoreductase</keyword>
<feature type="domain" description="Peptide methionine sulphoxide reductase MsrA" evidence="6">
    <location>
        <begin position="25"/>
        <end position="173"/>
    </location>
</feature>
<reference evidence="7 8" key="1">
    <citation type="submission" date="2017-05" db="EMBL/GenBank/DDBJ databases">
        <title>Genome Analysis of Maritalea myrionectae HL2708#5.</title>
        <authorList>
            <consortium name="Cotde Inc.-PKNU"/>
            <person name="Jang D."/>
            <person name="Oh H.-M."/>
        </authorList>
    </citation>
    <scope>NUCLEOTIDE SEQUENCE [LARGE SCALE GENOMIC DNA]</scope>
    <source>
        <strain evidence="7 8">HL2708#5</strain>
    </source>
</reference>
<dbReference type="KEGG" id="mmyr:MXMO3_01484"/>
<dbReference type="RefSeq" id="WP_117395442.1">
    <property type="nucleotide sequence ID" value="NZ_CP021330.1"/>
</dbReference>
<name>A0A2R4MDL3_9HYPH</name>
<comment type="function">
    <text evidence="4">Has an important function as a repair enzyme for proteins that have been inactivated by oxidation. Catalyzes the reversible oxidation-reduction of methionine sulfoxide in proteins to methionine.</text>
</comment>
<feature type="signal peptide" evidence="5">
    <location>
        <begin position="1"/>
        <end position="20"/>
    </location>
</feature>
<comment type="catalytic activity">
    <reaction evidence="3 4">
        <text>[thioredoxin]-disulfide + L-methionine + H2O = L-methionine (S)-S-oxide + [thioredoxin]-dithiol</text>
        <dbReference type="Rhea" id="RHEA:19993"/>
        <dbReference type="Rhea" id="RHEA-COMP:10698"/>
        <dbReference type="Rhea" id="RHEA-COMP:10700"/>
        <dbReference type="ChEBI" id="CHEBI:15377"/>
        <dbReference type="ChEBI" id="CHEBI:29950"/>
        <dbReference type="ChEBI" id="CHEBI:50058"/>
        <dbReference type="ChEBI" id="CHEBI:57844"/>
        <dbReference type="ChEBI" id="CHEBI:58772"/>
        <dbReference type="EC" id="1.8.4.11"/>
    </reaction>
</comment>
<evidence type="ECO:0000256" key="2">
    <source>
        <dbReference type="ARBA" id="ARBA00047806"/>
    </source>
</evidence>
<dbReference type="PANTHER" id="PTHR43774:SF1">
    <property type="entry name" value="PEPTIDE METHIONINE SULFOXIDE REDUCTASE MSRA 2"/>
    <property type="match status" value="1"/>
</dbReference>
<dbReference type="HAMAP" id="MF_01401">
    <property type="entry name" value="MsrA"/>
    <property type="match status" value="1"/>
</dbReference>
<dbReference type="AlphaFoldDB" id="A0A2R4MDL3"/>
<feature type="chain" id="PRO_5015345490" description="Peptide methionine sulfoxide reductase MsrA" evidence="5">
    <location>
        <begin position="21"/>
        <end position="200"/>
    </location>
</feature>
<comment type="catalytic activity">
    <reaction evidence="2 4">
        <text>L-methionyl-[protein] + [thioredoxin]-disulfide + H2O = L-methionyl-(S)-S-oxide-[protein] + [thioredoxin]-dithiol</text>
        <dbReference type="Rhea" id="RHEA:14217"/>
        <dbReference type="Rhea" id="RHEA-COMP:10698"/>
        <dbReference type="Rhea" id="RHEA-COMP:10700"/>
        <dbReference type="Rhea" id="RHEA-COMP:12313"/>
        <dbReference type="Rhea" id="RHEA-COMP:12315"/>
        <dbReference type="ChEBI" id="CHEBI:15377"/>
        <dbReference type="ChEBI" id="CHEBI:16044"/>
        <dbReference type="ChEBI" id="CHEBI:29950"/>
        <dbReference type="ChEBI" id="CHEBI:44120"/>
        <dbReference type="ChEBI" id="CHEBI:50058"/>
        <dbReference type="EC" id="1.8.4.11"/>
    </reaction>
</comment>
<evidence type="ECO:0000256" key="1">
    <source>
        <dbReference type="ARBA" id="ARBA00023002"/>
    </source>
</evidence>
<dbReference type="GO" id="GO:0008113">
    <property type="term" value="F:peptide-methionine (S)-S-oxide reductase activity"/>
    <property type="evidence" value="ECO:0007669"/>
    <property type="project" value="UniProtKB-UniRule"/>
</dbReference>